<gene>
    <name evidence="1" type="ORF">DBX24_02040</name>
</gene>
<reference evidence="1 2" key="1">
    <citation type="submission" date="2018-04" db="EMBL/GenBank/DDBJ databases">
        <title>Characteristic and Complete Genome Sequencing of A Novel Member of Infective Endocarditis Causative Bacteria: Bergeyella cardium QL-PH.</title>
        <authorList>
            <person name="Pan H."/>
            <person name="Sun E."/>
            <person name="Zhang Y."/>
        </authorList>
    </citation>
    <scope>NUCLEOTIDE SEQUENCE [LARGE SCALE GENOMIC DNA]</scope>
    <source>
        <strain evidence="1 2">HPQL</strain>
    </source>
</reference>
<evidence type="ECO:0000313" key="2">
    <source>
        <dbReference type="Proteomes" id="UP000464318"/>
    </source>
</evidence>
<dbReference type="KEGG" id="bcad:DBX24_02040"/>
<dbReference type="InterPro" id="IPR011250">
    <property type="entry name" value="OMP/PagP_B-barrel"/>
</dbReference>
<dbReference type="RefSeq" id="WP_160223815.1">
    <property type="nucleotide sequence ID" value="NZ_CP029149.1"/>
</dbReference>
<proteinExistence type="predicted"/>
<dbReference type="EMBL" id="CP029149">
    <property type="protein sequence ID" value="QHN64757.1"/>
    <property type="molecule type" value="Genomic_DNA"/>
</dbReference>
<dbReference type="OrthoDB" id="945117at2"/>
<name>A0A6P1QUA0_9FLAO</name>
<sequence>MKKLFLTSALALFGMMSVNAQKALSEGSWVVEANTGFGQFSPAQTGVALKSSNGNTAFRIGAEAGYFVIENLAIKAGLGYTSEGNSQNTFNYKLGLKYYVIGQIPLQVDFNGASSDGNSANAVGLQGGYAWFVAPNVSLEPGIRYDIGFKEGQKGVFSGNLGFAIHF</sequence>
<keyword evidence="2" id="KW-1185">Reference proteome</keyword>
<protein>
    <submittedName>
        <fullName evidence="1">Uncharacterized protein</fullName>
    </submittedName>
</protein>
<dbReference type="SUPFAM" id="SSF56925">
    <property type="entry name" value="OMPA-like"/>
    <property type="match status" value="1"/>
</dbReference>
<dbReference type="Proteomes" id="UP000464318">
    <property type="component" value="Chromosome"/>
</dbReference>
<evidence type="ECO:0000313" key="1">
    <source>
        <dbReference type="EMBL" id="QHN64757.1"/>
    </source>
</evidence>
<dbReference type="AlphaFoldDB" id="A0A6P1QUA0"/>
<organism evidence="1 2">
    <name type="scientific">Bergeyella cardium</name>
    <dbReference type="NCBI Taxonomy" id="1585976"/>
    <lineage>
        <taxon>Bacteria</taxon>
        <taxon>Pseudomonadati</taxon>
        <taxon>Bacteroidota</taxon>
        <taxon>Flavobacteriia</taxon>
        <taxon>Flavobacteriales</taxon>
        <taxon>Weeksellaceae</taxon>
        <taxon>Bergeyella</taxon>
    </lineage>
</organism>
<accession>A0A6P1QUA0</accession>